<name>A0A0K2G6R5_NITMO</name>
<evidence type="ECO:0000256" key="1">
    <source>
        <dbReference type="PROSITE-ProRule" id="PRU00473"/>
    </source>
</evidence>
<feature type="coiled-coil region" evidence="2">
    <location>
        <begin position="113"/>
        <end position="254"/>
    </location>
</feature>
<evidence type="ECO:0000259" key="4">
    <source>
        <dbReference type="PROSITE" id="PS51123"/>
    </source>
</evidence>
<dbReference type="SUPFAM" id="SSF103088">
    <property type="entry name" value="OmpA-like"/>
    <property type="match status" value="1"/>
</dbReference>
<reference evidence="5 6" key="1">
    <citation type="journal article" date="2015" name="Proc. Natl. Acad. Sci. U.S.A.">
        <title>Expanded metabolic versatility of ubiquitous nitrite-oxidizing bacteria from the genus Nitrospira.</title>
        <authorList>
            <person name="Koch H."/>
            <person name="Lucker S."/>
            <person name="Albertsen M."/>
            <person name="Kitzinger K."/>
            <person name="Herbold C."/>
            <person name="Spieck E."/>
            <person name="Nielsen P.H."/>
            <person name="Wagner M."/>
            <person name="Daims H."/>
        </authorList>
    </citation>
    <scope>NUCLEOTIDE SEQUENCE [LARGE SCALE GENOMIC DNA]</scope>
    <source>
        <strain evidence="5 6">NSP M-1</strain>
    </source>
</reference>
<dbReference type="InterPro" id="IPR036737">
    <property type="entry name" value="OmpA-like_sf"/>
</dbReference>
<dbReference type="PANTHER" id="PTHR30329">
    <property type="entry name" value="STATOR ELEMENT OF FLAGELLAR MOTOR COMPLEX"/>
    <property type="match status" value="1"/>
</dbReference>
<evidence type="ECO:0000313" key="6">
    <source>
        <dbReference type="Proteomes" id="UP000069205"/>
    </source>
</evidence>
<dbReference type="InterPro" id="IPR050330">
    <property type="entry name" value="Bact_OuterMem_StrucFunc"/>
</dbReference>
<dbReference type="OrthoDB" id="9783110at2"/>
<dbReference type="InterPro" id="IPR006665">
    <property type="entry name" value="OmpA-like"/>
</dbReference>
<organism evidence="5 6">
    <name type="scientific">Nitrospira moscoviensis</name>
    <dbReference type="NCBI Taxonomy" id="42253"/>
    <lineage>
        <taxon>Bacteria</taxon>
        <taxon>Pseudomonadati</taxon>
        <taxon>Nitrospirota</taxon>
        <taxon>Nitrospiria</taxon>
        <taxon>Nitrospirales</taxon>
        <taxon>Nitrospiraceae</taxon>
        <taxon>Nitrospira</taxon>
    </lineage>
</organism>
<dbReference type="EMBL" id="CP011801">
    <property type="protein sequence ID" value="ALA56638.1"/>
    <property type="molecule type" value="Genomic_DNA"/>
</dbReference>
<dbReference type="GO" id="GO:0016020">
    <property type="term" value="C:membrane"/>
    <property type="evidence" value="ECO:0007669"/>
    <property type="project" value="UniProtKB-UniRule"/>
</dbReference>
<gene>
    <name evidence="5" type="ORF">NITMOv2_0198</name>
</gene>
<protein>
    <submittedName>
        <fullName evidence="5">Putative Outer membrane protein, OmpA/MotB family</fullName>
    </submittedName>
</protein>
<feature type="coiled-coil region" evidence="2">
    <location>
        <begin position="47"/>
        <end position="74"/>
    </location>
</feature>
<dbReference type="AlphaFoldDB" id="A0A0K2G6R5"/>
<dbReference type="CDD" id="cd07185">
    <property type="entry name" value="OmpA_C-like"/>
    <property type="match status" value="1"/>
</dbReference>
<sequence>MKRITTSILAATLAGVAGCSTWDKTAICCDGGYEYRHRHQWDADKASAEMAARLAALERERQRLADELDAARKQTGALSGRVSDLERQLADRDRDLTALRSAAGDSARLAGQLSSAQGDLSRAQQHANDLEQQLASARQRNTDLEAQLAALSGAAGDKDRLAADLAATKQRNAELEAQLAAAHSEASGLLTASGERDRLAADLSAAEQRAASLEAQLAGLQGISGEKETLAMELAATKQRLAERERQLAERDKELSGLRGDLSAEMAKLKEAQRGLIKALRPQIDKGNIMVDLNNERLLINLASGYLFGSGEDQLKPAGAEALKQVGSILKDFPEYKVAVDGHTDNRPIRSELKKKFPSNKELSEARAANAALALTEGGLAAAEIHGYADTRPVMANTTDAGRAKNRRVEVRVTK</sequence>
<dbReference type="Gene3D" id="1.10.287.1490">
    <property type="match status" value="1"/>
</dbReference>
<accession>A0A0K2G6R5</accession>
<evidence type="ECO:0000256" key="3">
    <source>
        <dbReference type="SAM" id="MobiDB-lite"/>
    </source>
</evidence>
<keyword evidence="1" id="KW-0472">Membrane</keyword>
<dbReference type="PROSITE" id="PS51257">
    <property type="entry name" value="PROKAR_LIPOPROTEIN"/>
    <property type="match status" value="1"/>
</dbReference>
<dbReference type="STRING" id="42253.NITMOv2_0198"/>
<dbReference type="Pfam" id="PF00691">
    <property type="entry name" value="OmpA"/>
    <property type="match status" value="1"/>
</dbReference>
<dbReference type="Gene3D" id="3.30.1330.60">
    <property type="entry name" value="OmpA-like domain"/>
    <property type="match status" value="1"/>
</dbReference>
<evidence type="ECO:0000256" key="2">
    <source>
        <dbReference type="SAM" id="Coils"/>
    </source>
</evidence>
<dbReference type="RefSeq" id="WP_053378098.1">
    <property type="nucleotide sequence ID" value="NZ_CP011801.1"/>
</dbReference>
<feature type="region of interest" description="Disordered" evidence="3">
    <location>
        <begin position="396"/>
        <end position="415"/>
    </location>
</feature>
<dbReference type="PANTHER" id="PTHR30329:SF21">
    <property type="entry name" value="LIPOPROTEIN YIAD-RELATED"/>
    <property type="match status" value="1"/>
</dbReference>
<proteinExistence type="predicted"/>
<dbReference type="Proteomes" id="UP000069205">
    <property type="component" value="Chromosome"/>
</dbReference>
<dbReference type="SUPFAM" id="SSF57997">
    <property type="entry name" value="Tropomyosin"/>
    <property type="match status" value="1"/>
</dbReference>
<dbReference type="PATRIC" id="fig|42253.5.peg.193"/>
<dbReference type="KEGG" id="nmv:NITMOv2_0198"/>
<keyword evidence="6" id="KW-1185">Reference proteome</keyword>
<feature type="domain" description="OmpA-like" evidence="4">
    <location>
        <begin position="295"/>
        <end position="415"/>
    </location>
</feature>
<keyword evidence="2" id="KW-0175">Coiled coil</keyword>
<dbReference type="PROSITE" id="PS51123">
    <property type="entry name" value="OMPA_2"/>
    <property type="match status" value="1"/>
</dbReference>
<evidence type="ECO:0000313" key="5">
    <source>
        <dbReference type="EMBL" id="ALA56638.1"/>
    </source>
</evidence>